<dbReference type="AlphaFoldDB" id="A0A2M8LB77"/>
<gene>
    <name evidence="2" type="ORF">COV01_03460</name>
</gene>
<feature type="compositionally biased region" description="Polar residues" evidence="1">
    <location>
        <begin position="615"/>
        <end position="625"/>
    </location>
</feature>
<evidence type="ECO:0000256" key="1">
    <source>
        <dbReference type="SAM" id="MobiDB-lite"/>
    </source>
</evidence>
<feature type="region of interest" description="Disordered" evidence="1">
    <location>
        <begin position="430"/>
        <end position="574"/>
    </location>
</feature>
<name>A0A2M8LB77_9BACT</name>
<dbReference type="Proteomes" id="UP000228700">
    <property type="component" value="Unassembled WGS sequence"/>
</dbReference>
<reference evidence="3" key="1">
    <citation type="submission" date="2017-09" db="EMBL/GenBank/DDBJ databases">
        <title>Depth-based differentiation of microbial function through sediment-hosted aquifers and enrichment of novel symbionts in the deep terrestrial subsurface.</title>
        <authorList>
            <person name="Probst A.J."/>
            <person name="Ladd B."/>
            <person name="Jarett J.K."/>
            <person name="Geller-Mcgrath D.E."/>
            <person name="Sieber C.M.K."/>
            <person name="Emerson J.B."/>
            <person name="Anantharaman K."/>
            <person name="Thomas B.C."/>
            <person name="Malmstrom R."/>
            <person name="Stieglmeier M."/>
            <person name="Klingl A."/>
            <person name="Woyke T."/>
            <person name="Ryan C.M."/>
            <person name="Banfield J.F."/>
        </authorList>
    </citation>
    <scope>NUCLEOTIDE SEQUENCE [LARGE SCALE GENOMIC DNA]</scope>
</reference>
<proteinExistence type="predicted"/>
<organism evidence="2 3">
    <name type="scientific">Candidatus Taylorbacteria bacterium CG10_big_fil_rev_8_21_14_0_10_41_48</name>
    <dbReference type="NCBI Taxonomy" id="1975024"/>
    <lineage>
        <taxon>Bacteria</taxon>
        <taxon>Candidatus Tayloriibacteriota</taxon>
    </lineage>
</organism>
<dbReference type="Gene3D" id="3.40.50.300">
    <property type="entry name" value="P-loop containing nucleotide triphosphate hydrolases"/>
    <property type="match status" value="2"/>
</dbReference>
<feature type="region of interest" description="Disordered" evidence="1">
    <location>
        <begin position="586"/>
        <end position="651"/>
    </location>
</feature>
<dbReference type="SUPFAM" id="SSF52540">
    <property type="entry name" value="P-loop containing nucleoside triphosphate hydrolases"/>
    <property type="match status" value="1"/>
</dbReference>
<feature type="compositionally biased region" description="Basic and acidic residues" evidence="1">
    <location>
        <begin position="476"/>
        <end position="490"/>
    </location>
</feature>
<feature type="compositionally biased region" description="Polar residues" evidence="1">
    <location>
        <begin position="435"/>
        <end position="462"/>
    </location>
</feature>
<accession>A0A2M8LB77</accession>
<dbReference type="PANTHER" id="PTHR30121">
    <property type="entry name" value="UNCHARACTERIZED PROTEIN YJGR-RELATED"/>
    <property type="match status" value="1"/>
</dbReference>
<evidence type="ECO:0000313" key="2">
    <source>
        <dbReference type="EMBL" id="PJE73872.1"/>
    </source>
</evidence>
<dbReference type="InterPro" id="IPR027417">
    <property type="entry name" value="P-loop_NTPase"/>
</dbReference>
<feature type="compositionally biased region" description="Basic and acidic residues" evidence="1">
    <location>
        <begin position="506"/>
        <end position="519"/>
    </location>
</feature>
<dbReference type="GO" id="GO:0016020">
    <property type="term" value="C:membrane"/>
    <property type="evidence" value="ECO:0007669"/>
    <property type="project" value="InterPro"/>
</dbReference>
<dbReference type="CDD" id="cd01127">
    <property type="entry name" value="TrwB_TraG_TraD_VirD4"/>
    <property type="match status" value="1"/>
</dbReference>
<evidence type="ECO:0000313" key="3">
    <source>
        <dbReference type="Proteomes" id="UP000228700"/>
    </source>
</evidence>
<feature type="compositionally biased region" description="Polar residues" evidence="1">
    <location>
        <begin position="533"/>
        <end position="544"/>
    </location>
</feature>
<feature type="compositionally biased region" description="Polar residues" evidence="1">
    <location>
        <begin position="591"/>
        <end position="607"/>
    </location>
</feature>
<dbReference type="InterPro" id="IPR051162">
    <property type="entry name" value="T4SS_component"/>
</dbReference>
<dbReference type="EMBL" id="PFEQ01000014">
    <property type="protein sequence ID" value="PJE73872.1"/>
    <property type="molecule type" value="Genomic_DNA"/>
</dbReference>
<dbReference type="PANTHER" id="PTHR30121:SF11">
    <property type="entry name" value="AAA+ ATPASE DOMAIN-CONTAINING PROTEIN"/>
    <property type="match status" value="1"/>
</dbReference>
<comment type="caution">
    <text evidence="2">The sequence shown here is derived from an EMBL/GenBank/DDBJ whole genome shotgun (WGS) entry which is preliminary data.</text>
</comment>
<sequence>MTSDDKVTYFGETDSRNKRVKFGIKAKDRTKHVYVIGKTGMGKSTLLENMAVQDIQGGEGFAFIDPHGQTAEKLLNYIPEERVKDVVYFAPFDVDFPISFNIMEDVGYDKRHLVVSGLMSTFKKIWVDAWSARMEYILSNTLLALLEYPDATLLGVNKMLSDKVYRKKVVDNVQDPAVKSFWVDEFAKYTDKFAAEATPAIQNKIGQFTNNPLIRNIVGQPKSSFDIRQLMDDRKIIIINLSKGRVGEQNANLLGSMLITKIYLAAMSRADNTEKQMKNLPNFYLYVDEFQSFANESFADILSEARKYKLNLTIAHQYIEQMSDEVRAAVFGNVGTMIVFRVGSIDAEQFEKEFAPRFVADDIVNLGIFQMYLKLMIDGVGSQPFSAQSLPPISELPISYKPQVMESSRSRYGRIRSEVEAYIRVQTIGAESDQRQSANSTPSRMDNASRSSHTQSRPQTQQHRPDNRPQHTPPYTDRRPVDNRHNESTHHLSTSGMNRSEQSQSRYDRRDDRRQEAPKKPLPTPPPDEPRSGFQNLKQFNIPTKQRDERMDNRPPEKKPLSVEDKKAHIEGSKNDLRAALASLVGDTKIDTNSTNKIQNNQKVQTSESKRDSVPHQQASVTSKQPDTRSPKVGSNEVPEDILRNILDTGN</sequence>
<dbReference type="Pfam" id="PF02534">
    <property type="entry name" value="T4SS-DNA_transf"/>
    <property type="match status" value="1"/>
</dbReference>
<protein>
    <submittedName>
        <fullName evidence="2">Uncharacterized protein</fullName>
    </submittedName>
</protein>
<dbReference type="InterPro" id="IPR003688">
    <property type="entry name" value="TraG/VirD4"/>
</dbReference>
<feature type="compositionally biased region" description="Basic and acidic residues" evidence="1">
    <location>
        <begin position="545"/>
        <end position="574"/>
    </location>
</feature>